<sequence>MRISVSSTLSLEVENTYSFGVSAAGTAIGRVAESPLRGGRRRPRCTTIRGHSHITRSLTLHCTPPQCPL</sequence>
<evidence type="ECO:0000313" key="1">
    <source>
        <dbReference type="EMBL" id="CAH4034842.1"/>
    </source>
</evidence>
<name>A0A9P0XHB3_PIEBR</name>
<dbReference type="AlphaFoldDB" id="A0A9P0XHB3"/>
<organism evidence="1 2">
    <name type="scientific">Pieris brassicae</name>
    <name type="common">White butterfly</name>
    <name type="synonym">Large white butterfly</name>
    <dbReference type="NCBI Taxonomy" id="7116"/>
    <lineage>
        <taxon>Eukaryota</taxon>
        <taxon>Metazoa</taxon>
        <taxon>Ecdysozoa</taxon>
        <taxon>Arthropoda</taxon>
        <taxon>Hexapoda</taxon>
        <taxon>Insecta</taxon>
        <taxon>Pterygota</taxon>
        <taxon>Neoptera</taxon>
        <taxon>Endopterygota</taxon>
        <taxon>Lepidoptera</taxon>
        <taxon>Glossata</taxon>
        <taxon>Ditrysia</taxon>
        <taxon>Papilionoidea</taxon>
        <taxon>Pieridae</taxon>
        <taxon>Pierinae</taxon>
        <taxon>Pieris</taxon>
    </lineage>
</organism>
<accession>A0A9P0XHB3</accession>
<reference evidence="1" key="1">
    <citation type="submission" date="2022-05" db="EMBL/GenBank/DDBJ databases">
        <authorList>
            <person name="Okamura Y."/>
        </authorList>
    </citation>
    <scope>NUCLEOTIDE SEQUENCE</scope>
</reference>
<evidence type="ECO:0000313" key="2">
    <source>
        <dbReference type="Proteomes" id="UP001152562"/>
    </source>
</evidence>
<proteinExistence type="predicted"/>
<dbReference type="EMBL" id="CALOZG010000042">
    <property type="protein sequence ID" value="CAH4034842.1"/>
    <property type="molecule type" value="Genomic_DNA"/>
</dbReference>
<keyword evidence="2" id="KW-1185">Reference proteome</keyword>
<comment type="caution">
    <text evidence="1">The sequence shown here is derived from an EMBL/GenBank/DDBJ whole genome shotgun (WGS) entry which is preliminary data.</text>
</comment>
<gene>
    <name evidence="1" type="ORF">PIBRA_LOCUS10984</name>
</gene>
<dbReference type="Proteomes" id="UP001152562">
    <property type="component" value="Unassembled WGS sequence"/>
</dbReference>
<protein>
    <submittedName>
        <fullName evidence="1">Uncharacterized protein</fullName>
    </submittedName>
</protein>